<keyword evidence="1" id="KW-0812">Transmembrane</keyword>
<name>A0A816IF26_BRANA</name>
<accession>A0A816IF26</accession>
<organism evidence="2">
    <name type="scientific">Brassica napus</name>
    <name type="common">Rape</name>
    <dbReference type="NCBI Taxonomy" id="3708"/>
    <lineage>
        <taxon>Eukaryota</taxon>
        <taxon>Viridiplantae</taxon>
        <taxon>Streptophyta</taxon>
        <taxon>Embryophyta</taxon>
        <taxon>Tracheophyta</taxon>
        <taxon>Spermatophyta</taxon>
        <taxon>Magnoliopsida</taxon>
        <taxon>eudicotyledons</taxon>
        <taxon>Gunneridae</taxon>
        <taxon>Pentapetalae</taxon>
        <taxon>rosids</taxon>
        <taxon>malvids</taxon>
        <taxon>Brassicales</taxon>
        <taxon>Brassicaceae</taxon>
        <taxon>Brassiceae</taxon>
        <taxon>Brassica</taxon>
    </lineage>
</organism>
<feature type="transmembrane region" description="Helical" evidence="1">
    <location>
        <begin position="28"/>
        <end position="46"/>
    </location>
</feature>
<gene>
    <name evidence="2" type="ORF">DARMORV10_C03P55980.1</name>
</gene>
<keyword evidence="1" id="KW-1133">Transmembrane helix</keyword>
<dbReference type="EMBL" id="HG994367">
    <property type="protein sequence ID" value="CAF1706106.1"/>
    <property type="molecule type" value="Genomic_DNA"/>
</dbReference>
<evidence type="ECO:0000256" key="1">
    <source>
        <dbReference type="SAM" id="Phobius"/>
    </source>
</evidence>
<evidence type="ECO:0000313" key="2">
    <source>
        <dbReference type="EMBL" id="CAF1706106.1"/>
    </source>
</evidence>
<proteinExistence type="predicted"/>
<dbReference type="Proteomes" id="UP001295469">
    <property type="component" value="Chromosome C03"/>
</dbReference>
<sequence length="60" mass="7006">MIKVPPSASFICVPSTVPSLLFFIEQRIWERLVILLISLLFLVLYIKKVVCFMDQKSFFP</sequence>
<protein>
    <submittedName>
        <fullName evidence="2">(rape) hypothetical protein</fullName>
    </submittedName>
</protein>
<keyword evidence="1" id="KW-0472">Membrane</keyword>
<dbReference type="AlphaFoldDB" id="A0A816IF26"/>
<reference evidence="2" key="1">
    <citation type="submission" date="2021-01" db="EMBL/GenBank/DDBJ databases">
        <authorList>
            <consortium name="Genoscope - CEA"/>
            <person name="William W."/>
        </authorList>
    </citation>
    <scope>NUCLEOTIDE SEQUENCE</scope>
</reference>